<dbReference type="InterPro" id="IPR005844">
    <property type="entry name" value="A-D-PHexomutase_a/b/a-I"/>
</dbReference>
<accession>A0AAW1CWZ2</accession>
<dbReference type="EMBL" id="JAPXFL010000010">
    <property type="protein sequence ID" value="KAK9500700.1"/>
    <property type="molecule type" value="Genomic_DNA"/>
</dbReference>
<feature type="domain" description="Alpha-D-phosphohexomutase alpha/beta/alpha" evidence="15">
    <location>
        <begin position="205"/>
        <end position="300"/>
    </location>
</feature>
<dbReference type="PANTHER" id="PTHR22573">
    <property type="entry name" value="PHOSPHOHEXOMUTASE FAMILY MEMBER"/>
    <property type="match status" value="1"/>
</dbReference>
<keyword evidence="10" id="KW-0119">Carbohydrate metabolism</keyword>
<dbReference type="InterPro" id="IPR016055">
    <property type="entry name" value="A-D-PHexomutase_a/b/a-I/II/III"/>
</dbReference>
<reference evidence="17 18" key="1">
    <citation type="submission" date="2022-12" db="EMBL/GenBank/DDBJ databases">
        <title>Chromosome-level genome assembly of true bugs.</title>
        <authorList>
            <person name="Ma L."/>
            <person name="Li H."/>
        </authorList>
    </citation>
    <scope>NUCLEOTIDE SEQUENCE [LARGE SCALE GENOMIC DNA]</scope>
    <source>
        <strain evidence="17">Lab_2022b</strain>
    </source>
</reference>
<gene>
    <name evidence="17" type="ORF">O3M35_001916</name>
</gene>
<comment type="similarity">
    <text evidence="3 13">Belongs to the phosphohexose mutase family.</text>
</comment>
<evidence type="ECO:0000256" key="2">
    <source>
        <dbReference type="ARBA" id="ARBA00001946"/>
    </source>
</evidence>
<dbReference type="Gene3D" id="3.40.120.10">
    <property type="entry name" value="Alpha-D-Glucose-1,6-Bisphosphate, subunit A, domain 3"/>
    <property type="match status" value="3"/>
</dbReference>
<evidence type="ECO:0000256" key="5">
    <source>
        <dbReference type="ARBA" id="ARBA00022526"/>
    </source>
</evidence>
<dbReference type="SUPFAM" id="SSF53738">
    <property type="entry name" value="Phosphoglucomutase, first 3 domains"/>
    <property type="match status" value="3"/>
</dbReference>
<evidence type="ECO:0000256" key="12">
    <source>
        <dbReference type="ARBA" id="ARBA00049409"/>
    </source>
</evidence>
<evidence type="ECO:0000256" key="10">
    <source>
        <dbReference type="ARBA" id="ARBA00023277"/>
    </source>
</evidence>
<dbReference type="EC" id="5.4.2.2" evidence="4"/>
<evidence type="ECO:0000256" key="11">
    <source>
        <dbReference type="ARBA" id="ARBA00049318"/>
    </source>
</evidence>
<organism evidence="17 18">
    <name type="scientific">Rhynocoris fuscipes</name>
    <dbReference type="NCBI Taxonomy" id="488301"/>
    <lineage>
        <taxon>Eukaryota</taxon>
        <taxon>Metazoa</taxon>
        <taxon>Ecdysozoa</taxon>
        <taxon>Arthropoda</taxon>
        <taxon>Hexapoda</taxon>
        <taxon>Insecta</taxon>
        <taxon>Pterygota</taxon>
        <taxon>Neoptera</taxon>
        <taxon>Paraneoptera</taxon>
        <taxon>Hemiptera</taxon>
        <taxon>Heteroptera</taxon>
        <taxon>Panheteroptera</taxon>
        <taxon>Cimicomorpha</taxon>
        <taxon>Reduviidae</taxon>
        <taxon>Harpactorinae</taxon>
        <taxon>Harpactorini</taxon>
        <taxon>Rhynocoris</taxon>
    </lineage>
</organism>
<dbReference type="FunFam" id="3.40.120.10:FF:000004">
    <property type="entry name" value="Phosphoglucomutase 5"/>
    <property type="match status" value="1"/>
</dbReference>
<sequence length="565" mass="61574">MSLNIETIKFSPSFTDQSPGTSGLRKKVKIFKEKHYTESFVQSILNSIGPELKGCKLVLGGDGRYYVKEATELIIKMCAANGVGKIIVGQNGILSTPAASHLIRKNKAIGGIILTASHNPGGPTEDFGIKFNISNGGAAPTNITNKIYEISKTLKEYKLIPNLNCNLEKEGVSIFKIGSNITTEVEVINPVKEYVELMKEIFDFEAIRKLFDGKEYGGKPFKIIIDSMHGVTGSYAKQIFEKELGAPEGSVINGITLEDFGGGHPDPNLTYAKELVDRISKGDQDFGAAFDGDGDRNMILGPKAFFVTPSDSLAILAANLSVIPYFKRNPIKGFARSMPTAAAVDRVGEDLKIPVYETPTGWKFFGNLLDSGKASLCGEESFGTGSDHIREKDGIWAALAWLSVIASKKQSVDQIMTDHWKKYGRNYTLRMDYENVDSSGADKLMSDLEAKITASSFKGTKLGDGPNTYTVKLGDNFSYTDPTDQSVTTKQGLRILMVDGSRIVYRLSGTGSSGATIRVYLEGYESDPNKVHVPRDVILDGLMNIAITVAKIKEYTGRDKPTVIT</sequence>
<comment type="catalytic activity">
    <reaction evidence="1">
        <text>alpha-D-glucose 1-phosphate = alpha-D-glucose 6-phosphate</text>
        <dbReference type="Rhea" id="RHEA:23536"/>
        <dbReference type="ChEBI" id="CHEBI:58225"/>
        <dbReference type="ChEBI" id="CHEBI:58601"/>
        <dbReference type="EC" id="5.4.2.2"/>
    </reaction>
</comment>
<feature type="domain" description="Alpha-D-phosphohexomutase alpha/beta/alpha" evidence="16">
    <location>
        <begin position="311"/>
        <end position="423"/>
    </location>
</feature>
<dbReference type="FunFam" id="3.30.310.50:FF:000002">
    <property type="entry name" value="Phosphoglucomutase 5"/>
    <property type="match status" value="1"/>
</dbReference>
<dbReference type="FunFam" id="3.40.120.10:FF:000006">
    <property type="entry name" value="Phosphoglucomutase PgmA"/>
    <property type="match status" value="1"/>
</dbReference>
<dbReference type="PRINTS" id="PR00509">
    <property type="entry name" value="PGMPMM"/>
</dbReference>
<evidence type="ECO:0000256" key="9">
    <source>
        <dbReference type="ARBA" id="ARBA00023235"/>
    </source>
</evidence>
<evidence type="ECO:0000256" key="8">
    <source>
        <dbReference type="ARBA" id="ARBA00022842"/>
    </source>
</evidence>
<protein>
    <recommendedName>
        <fullName evidence="4">phosphoglucomutase (alpha-D-glucose-1,6-bisphosphate-dependent)</fullName>
        <ecNumber evidence="4">5.4.2.2</ecNumber>
    </recommendedName>
</protein>
<dbReference type="CDD" id="cd03085">
    <property type="entry name" value="PGM1"/>
    <property type="match status" value="1"/>
</dbReference>
<dbReference type="AlphaFoldDB" id="A0AAW1CWZ2"/>
<dbReference type="Pfam" id="PF02879">
    <property type="entry name" value="PGM_PMM_II"/>
    <property type="match status" value="1"/>
</dbReference>
<keyword evidence="5" id="KW-0313">Glucose metabolism</keyword>
<dbReference type="GO" id="GO:0004614">
    <property type="term" value="F:phosphoglucomutase activity"/>
    <property type="evidence" value="ECO:0007669"/>
    <property type="project" value="UniProtKB-EC"/>
</dbReference>
<feature type="domain" description="Alpha-D-phosphohexomutase alpha/beta/alpha" evidence="14">
    <location>
        <begin position="17"/>
        <end position="157"/>
    </location>
</feature>
<dbReference type="Pfam" id="PF02880">
    <property type="entry name" value="PGM_PMM_III"/>
    <property type="match status" value="1"/>
</dbReference>
<evidence type="ECO:0000313" key="17">
    <source>
        <dbReference type="EMBL" id="KAK9500700.1"/>
    </source>
</evidence>
<comment type="cofactor">
    <cofactor evidence="2">
        <name>Mg(2+)</name>
        <dbReference type="ChEBI" id="CHEBI:18420"/>
    </cofactor>
</comment>
<keyword evidence="7 13" id="KW-0479">Metal-binding</keyword>
<dbReference type="InterPro" id="IPR005845">
    <property type="entry name" value="A-D-PHexomutase_a/b/a-II"/>
</dbReference>
<evidence type="ECO:0000259" key="15">
    <source>
        <dbReference type="Pfam" id="PF02879"/>
    </source>
</evidence>
<dbReference type="FunFam" id="3.40.120.10:FF:000005">
    <property type="entry name" value="Phosphoglucomutase 5"/>
    <property type="match status" value="1"/>
</dbReference>
<keyword evidence="9" id="KW-0413">Isomerase</keyword>
<comment type="catalytic activity">
    <reaction evidence="12">
        <text>O-phospho-L-seryl-[protein] + alpha-D-glucose 1-phosphate = alpha-D-glucose 1,6-bisphosphate + L-seryl-[protein]</text>
        <dbReference type="Rhea" id="RHEA:68748"/>
        <dbReference type="Rhea" id="RHEA-COMP:9863"/>
        <dbReference type="Rhea" id="RHEA-COMP:11604"/>
        <dbReference type="ChEBI" id="CHEBI:29999"/>
        <dbReference type="ChEBI" id="CHEBI:58392"/>
        <dbReference type="ChEBI" id="CHEBI:58601"/>
        <dbReference type="ChEBI" id="CHEBI:83421"/>
    </reaction>
</comment>
<evidence type="ECO:0000313" key="18">
    <source>
        <dbReference type="Proteomes" id="UP001461498"/>
    </source>
</evidence>
<dbReference type="GO" id="GO:0000287">
    <property type="term" value="F:magnesium ion binding"/>
    <property type="evidence" value="ECO:0007669"/>
    <property type="project" value="InterPro"/>
</dbReference>
<evidence type="ECO:0000259" key="16">
    <source>
        <dbReference type="Pfam" id="PF02880"/>
    </source>
</evidence>
<evidence type="ECO:0000256" key="7">
    <source>
        <dbReference type="ARBA" id="ARBA00022723"/>
    </source>
</evidence>
<dbReference type="PROSITE" id="PS00710">
    <property type="entry name" value="PGM_PMM"/>
    <property type="match status" value="1"/>
</dbReference>
<keyword evidence="8 13" id="KW-0460">Magnesium</keyword>
<proteinExistence type="inferred from homology"/>
<dbReference type="Proteomes" id="UP001461498">
    <property type="component" value="Unassembled WGS sequence"/>
</dbReference>
<keyword evidence="18" id="KW-1185">Reference proteome</keyword>
<dbReference type="Gene3D" id="3.30.310.50">
    <property type="entry name" value="Alpha-D-phosphohexomutase, C-terminal domain"/>
    <property type="match status" value="1"/>
</dbReference>
<dbReference type="SUPFAM" id="SSF55957">
    <property type="entry name" value="Phosphoglucomutase, C-terminal domain"/>
    <property type="match status" value="1"/>
</dbReference>
<evidence type="ECO:0000256" key="3">
    <source>
        <dbReference type="ARBA" id="ARBA00010231"/>
    </source>
</evidence>
<evidence type="ECO:0000256" key="6">
    <source>
        <dbReference type="ARBA" id="ARBA00022553"/>
    </source>
</evidence>
<dbReference type="Pfam" id="PF02878">
    <property type="entry name" value="PGM_PMM_I"/>
    <property type="match status" value="1"/>
</dbReference>
<keyword evidence="6" id="KW-0597">Phosphoprotein</keyword>
<dbReference type="InterPro" id="IPR045244">
    <property type="entry name" value="PGM"/>
</dbReference>
<dbReference type="InterPro" id="IPR005841">
    <property type="entry name" value="Alpha-D-phosphohexomutase_SF"/>
</dbReference>
<dbReference type="InterPro" id="IPR005846">
    <property type="entry name" value="A-D-PHexomutase_a/b/a-III"/>
</dbReference>
<dbReference type="InterPro" id="IPR036900">
    <property type="entry name" value="A-D-PHexomutase_C_sf"/>
</dbReference>
<comment type="catalytic activity">
    <reaction evidence="11">
        <text>alpha-D-glucose 1,6-bisphosphate + L-seryl-[protein] = O-phospho-L-seryl-[protein] + alpha-D-glucose 6-phosphate</text>
        <dbReference type="Rhea" id="RHEA:68752"/>
        <dbReference type="Rhea" id="RHEA-COMP:9863"/>
        <dbReference type="Rhea" id="RHEA-COMP:11604"/>
        <dbReference type="ChEBI" id="CHEBI:29999"/>
        <dbReference type="ChEBI" id="CHEBI:58225"/>
        <dbReference type="ChEBI" id="CHEBI:58392"/>
        <dbReference type="ChEBI" id="CHEBI:83421"/>
    </reaction>
</comment>
<evidence type="ECO:0000256" key="1">
    <source>
        <dbReference type="ARBA" id="ARBA00000443"/>
    </source>
</evidence>
<dbReference type="GO" id="GO:0006006">
    <property type="term" value="P:glucose metabolic process"/>
    <property type="evidence" value="ECO:0007669"/>
    <property type="project" value="UniProtKB-KW"/>
</dbReference>
<evidence type="ECO:0000256" key="13">
    <source>
        <dbReference type="RuleBase" id="RU004326"/>
    </source>
</evidence>
<name>A0AAW1CWZ2_9HEMI</name>
<dbReference type="PANTHER" id="PTHR22573:SF2">
    <property type="entry name" value="PHOSPHOGLUCOMUTASE"/>
    <property type="match status" value="1"/>
</dbReference>
<comment type="caution">
    <text evidence="17">The sequence shown here is derived from an EMBL/GenBank/DDBJ whole genome shotgun (WGS) entry which is preliminary data.</text>
</comment>
<dbReference type="InterPro" id="IPR016066">
    <property type="entry name" value="A-D-PHexomutase_CS"/>
</dbReference>
<dbReference type="GO" id="GO:0005829">
    <property type="term" value="C:cytosol"/>
    <property type="evidence" value="ECO:0007669"/>
    <property type="project" value="TreeGrafter"/>
</dbReference>
<dbReference type="NCBIfam" id="NF005737">
    <property type="entry name" value="PRK07564.1-1"/>
    <property type="match status" value="1"/>
</dbReference>
<dbReference type="Pfam" id="PF24947">
    <property type="entry name" value="PGM1_C_vert_fung"/>
    <property type="match status" value="1"/>
</dbReference>
<evidence type="ECO:0000256" key="4">
    <source>
        <dbReference type="ARBA" id="ARBA00012728"/>
    </source>
</evidence>
<evidence type="ECO:0000259" key="14">
    <source>
        <dbReference type="Pfam" id="PF02878"/>
    </source>
</evidence>